<evidence type="ECO:0000256" key="17">
    <source>
        <dbReference type="ARBA" id="ARBA00039850"/>
    </source>
</evidence>
<comment type="subcellular location">
    <subcellularLocation>
        <location evidence="2">Mitochondrion matrix</location>
    </subcellularLocation>
</comment>
<organism evidence="32 33">
    <name type="scientific">Friedmanniomyces endolithicus</name>
    <dbReference type="NCBI Taxonomy" id="329885"/>
    <lineage>
        <taxon>Eukaryota</taxon>
        <taxon>Fungi</taxon>
        <taxon>Dikarya</taxon>
        <taxon>Ascomycota</taxon>
        <taxon>Pezizomycotina</taxon>
        <taxon>Dothideomycetes</taxon>
        <taxon>Dothideomycetidae</taxon>
        <taxon>Mycosphaerellales</taxon>
        <taxon>Teratosphaeriaceae</taxon>
        <taxon>Friedmanniomyces</taxon>
    </lineage>
</organism>
<evidence type="ECO:0000256" key="9">
    <source>
        <dbReference type="ARBA" id="ARBA00022832"/>
    </source>
</evidence>
<evidence type="ECO:0000256" key="7">
    <source>
        <dbReference type="ARBA" id="ARBA00022630"/>
    </source>
</evidence>
<comment type="catalytic activity">
    <reaction evidence="22">
        <text>(2R)-2-methylbutanoyl-CoA + oxidized [electron-transfer flavoprotein] + H(+) = ethylacryloyl-CoA + reduced [electron-transfer flavoprotein]</text>
        <dbReference type="Rhea" id="RHEA:65296"/>
        <dbReference type="Rhea" id="RHEA-COMP:10685"/>
        <dbReference type="Rhea" id="RHEA-COMP:10686"/>
        <dbReference type="ChEBI" id="CHEBI:15378"/>
        <dbReference type="ChEBI" id="CHEBI:57692"/>
        <dbReference type="ChEBI" id="CHEBI:58307"/>
        <dbReference type="ChEBI" id="CHEBI:156439"/>
        <dbReference type="ChEBI" id="CHEBI:156440"/>
    </reaction>
    <physiologicalReaction direction="left-to-right" evidence="22">
        <dbReference type="Rhea" id="RHEA:65297"/>
    </physiologicalReaction>
</comment>
<evidence type="ECO:0000256" key="23">
    <source>
        <dbReference type="ARBA" id="ARBA00049096"/>
    </source>
</evidence>
<dbReference type="GO" id="GO:0046395">
    <property type="term" value="P:carboxylic acid catabolic process"/>
    <property type="evidence" value="ECO:0007669"/>
    <property type="project" value="UniProtKB-ARBA"/>
</dbReference>
<dbReference type="CDD" id="cd01158">
    <property type="entry name" value="SCAD_SBCAD"/>
    <property type="match status" value="1"/>
</dbReference>
<evidence type="ECO:0000256" key="1">
    <source>
        <dbReference type="ARBA" id="ARBA00001974"/>
    </source>
</evidence>
<comment type="catalytic activity">
    <reaction evidence="25">
        <text>(2S)-2-methylbutanoyl-CoA + oxidized [electron-transfer flavoprotein] + H(+) = (2E)-2-methylbut-2-enoyl-CoA + reduced [electron-transfer flavoprotein]</text>
        <dbReference type="Rhea" id="RHEA:48256"/>
        <dbReference type="Rhea" id="RHEA-COMP:10685"/>
        <dbReference type="Rhea" id="RHEA-COMP:10686"/>
        <dbReference type="ChEBI" id="CHEBI:15378"/>
        <dbReference type="ChEBI" id="CHEBI:57337"/>
        <dbReference type="ChEBI" id="CHEBI:57692"/>
        <dbReference type="ChEBI" id="CHEBI:58307"/>
        <dbReference type="ChEBI" id="CHEBI:88166"/>
    </reaction>
    <physiologicalReaction direction="left-to-right" evidence="25">
        <dbReference type="Rhea" id="RHEA:48257"/>
    </physiologicalReaction>
</comment>
<keyword evidence="12 27" id="KW-0560">Oxidoreductase</keyword>
<evidence type="ECO:0000256" key="2">
    <source>
        <dbReference type="ARBA" id="ARBA00004305"/>
    </source>
</evidence>
<dbReference type="FunFam" id="1.20.140.10:FF:000002">
    <property type="entry name" value="Acyl-CoA dehydrogenase short/branched chain"/>
    <property type="match status" value="1"/>
</dbReference>
<dbReference type="PROSITE" id="PS00072">
    <property type="entry name" value="ACYL_COA_DH_1"/>
    <property type="match status" value="1"/>
</dbReference>
<evidence type="ECO:0000256" key="13">
    <source>
        <dbReference type="ARBA" id="ARBA00023098"/>
    </source>
</evidence>
<dbReference type="PANTHER" id="PTHR43884">
    <property type="entry name" value="ACYL-COA DEHYDROGENASE"/>
    <property type="match status" value="1"/>
</dbReference>
<evidence type="ECO:0000256" key="24">
    <source>
        <dbReference type="ARBA" id="ARBA00049192"/>
    </source>
</evidence>
<dbReference type="InterPro" id="IPR036250">
    <property type="entry name" value="AcylCo_DH-like_C"/>
</dbReference>
<evidence type="ECO:0000256" key="22">
    <source>
        <dbReference type="ARBA" id="ARBA00048592"/>
    </source>
</evidence>
<dbReference type="EMBL" id="JASUXU010000083">
    <property type="protein sequence ID" value="KAK0309128.1"/>
    <property type="molecule type" value="Genomic_DNA"/>
</dbReference>
<dbReference type="InterPro" id="IPR006091">
    <property type="entry name" value="Acyl-CoA_Oxase/DH_mid-dom"/>
</dbReference>
<dbReference type="PROSITE" id="PS00073">
    <property type="entry name" value="ACYL_COA_DH_2"/>
    <property type="match status" value="1"/>
</dbReference>
<dbReference type="Pfam" id="PF02771">
    <property type="entry name" value="Acyl-CoA_dh_N"/>
    <property type="match status" value="1"/>
</dbReference>
<evidence type="ECO:0000256" key="15">
    <source>
        <dbReference type="ARBA" id="ARBA00037895"/>
    </source>
</evidence>
<gene>
    <name evidence="32" type="ORF">LTR82_015295</name>
</gene>
<evidence type="ECO:0000256" key="10">
    <source>
        <dbReference type="ARBA" id="ARBA00022946"/>
    </source>
</evidence>
<name>A0AAN6F8E2_9PEZI</name>
<evidence type="ECO:0000256" key="19">
    <source>
        <dbReference type="ARBA" id="ARBA00042821"/>
    </source>
</evidence>
<dbReference type="Gene3D" id="2.40.110.10">
    <property type="entry name" value="Butyryl-CoA Dehydrogenase, subunit A, domain 2"/>
    <property type="match status" value="1"/>
</dbReference>
<evidence type="ECO:0000256" key="4">
    <source>
        <dbReference type="ARBA" id="ARBA00009347"/>
    </source>
</evidence>
<feature type="domain" description="Acyl-CoA dehydrogenase/oxidase N-terminal" evidence="31">
    <location>
        <begin position="149"/>
        <end position="259"/>
    </location>
</feature>
<dbReference type="Gene3D" id="1.10.540.10">
    <property type="entry name" value="Acyl-CoA dehydrogenase/oxidase, N-terminal domain"/>
    <property type="match status" value="1"/>
</dbReference>
<comment type="catalytic activity">
    <reaction evidence="26">
        <text>2-methylpropanoyl-CoA + oxidized [electron-transfer flavoprotein] + H(+) = 2-methylpropenoyl-CoA + reduced [electron-transfer flavoprotein]</text>
        <dbReference type="Rhea" id="RHEA:44180"/>
        <dbReference type="Rhea" id="RHEA-COMP:10685"/>
        <dbReference type="Rhea" id="RHEA-COMP:10686"/>
        <dbReference type="ChEBI" id="CHEBI:15378"/>
        <dbReference type="ChEBI" id="CHEBI:57338"/>
        <dbReference type="ChEBI" id="CHEBI:57692"/>
        <dbReference type="ChEBI" id="CHEBI:58307"/>
        <dbReference type="ChEBI" id="CHEBI:62500"/>
    </reaction>
    <physiologicalReaction direction="left-to-right" evidence="26">
        <dbReference type="Rhea" id="RHEA:44181"/>
    </physiologicalReaction>
</comment>
<protein>
    <recommendedName>
        <fullName evidence="17">Short/branched chain specific acyl-CoA dehydrogenase, mitochondrial</fullName>
        <ecNumber evidence="16">1.3.8.5</ecNumber>
    </recommendedName>
    <alternativeName>
        <fullName evidence="19">2-methyl branched chain acyl-CoA dehydrogenase</fullName>
    </alternativeName>
    <alternativeName>
        <fullName evidence="18">2-methylbutyryl-coenzyme A dehydrogenase</fullName>
    </alternativeName>
</protein>
<evidence type="ECO:0000256" key="27">
    <source>
        <dbReference type="RuleBase" id="RU362125"/>
    </source>
</evidence>
<dbReference type="GO" id="GO:0003853">
    <property type="term" value="F:short-chain 2-methyl fatty acyl-CoA dehydrogenase activity"/>
    <property type="evidence" value="ECO:0007669"/>
    <property type="project" value="UniProtKB-EC"/>
</dbReference>
<comment type="catalytic activity">
    <reaction evidence="24">
        <text>hexanoyl-CoA + oxidized [electron-transfer flavoprotein] + H(+) = (2E)-hexenoyl-CoA + reduced [electron-transfer flavoprotein]</text>
        <dbReference type="Rhea" id="RHEA:43464"/>
        <dbReference type="Rhea" id="RHEA-COMP:10685"/>
        <dbReference type="Rhea" id="RHEA-COMP:10686"/>
        <dbReference type="ChEBI" id="CHEBI:15378"/>
        <dbReference type="ChEBI" id="CHEBI:57692"/>
        <dbReference type="ChEBI" id="CHEBI:58307"/>
        <dbReference type="ChEBI" id="CHEBI:62077"/>
        <dbReference type="ChEBI" id="CHEBI:62620"/>
    </reaction>
    <physiologicalReaction direction="left-to-right" evidence="24">
        <dbReference type="Rhea" id="RHEA:43465"/>
    </physiologicalReaction>
</comment>
<evidence type="ECO:0000256" key="16">
    <source>
        <dbReference type="ARBA" id="ARBA00039036"/>
    </source>
</evidence>
<dbReference type="InterPro" id="IPR009100">
    <property type="entry name" value="AcylCoA_DH/oxidase_NM_dom_sf"/>
</dbReference>
<keyword evidence="13" id="KW-0443">Lipid metabolism</keyword>
<comment type="cofactor">
    <cofactor evidence="1 27">
        <name>FAD</name>
        <dbReference type="ChEBI" id="CHEBI:57692"/>
    </cofactor>
</comment>
<comment type="subunit">
    <text evidence="5">Homotetramer.</text>
</comment>
<evidence type="ECO:0000256" key="8">
    <source>
        <dbReference type="ARBA" id="ARBA00022827"/>
    </source>
</evidence>
<evidence type="ECO:0000313" key="32">
    <source>
        <dbReference type="EMBL" id="KAK0309128.1"/>
    </source>
</evidence>
<keyword evidence="14" id="KW-0496">Mitochondrion</keyword>
<evidence type="ECO:0000256" key="18">
    <source>
        <dbReference type="ARBA" id="ARBA00041537"/>
    </source>
</evidence>
<proteinExistence type="inferred from homology"/>
<dbReference type="AlphaFoldDB" id="A0AAN6F8E2"/>
<dbReference type="Pfam" id="PF00441">
    <property type="entry name" value="Acyl-CoA_dh_1"/>
    <property type="match status" value="1"/>
</dbReference>
<evidence type="ECO:0000256" key="21">
    <source>
        <dbReference type="ARBA" id="ARBA00048307"/>
    </source>
</evidence>
<keyword evidence="8 27" id="KW-0274">FAD</keyword>
<comment type="caution">
    <text evidence="32">The sequence shown here is derived from an EMBL/GenBank/DDBJ whole genome shotgun (WGS) entry which is preliminary data.</text>
</comment>
<evidence type="ECO:0000256" key="3">
    <source>
        <dbReference type="ARBA" id="ARBA00005198"/>
    </source>
</evidence>
<evidence type="ECO:0000256" key="11">
    <source>
        <dbReference type="ARBA" id="ARBA00022990"/>
    </source>
</evidence>
<comment type="similarity">
    <text evidence="4 27">Belongs to the acyl-CoA dehydrogenase family.</text>
</comment>
<dbReference type="InterPro" id="IPR046373">
    <property type="entry name" value="Acyl-CoA_Oxase/DH_mid-dom_sf"/>
</dbReference>
<dbReference type="Proteomes" id="UP001168146">
    <property type="component" value="Unassembled WGS sequence"/>
</dbReference>
<comment type="catalytic activity">
    <reaction evidence="21">
        <text>valproyl-CoA + oxidized [electron-transfer flavoprotein] + H(+) = (2E)-2-propylpent-2-enoyl-CoA + reduced [electron-transfer flavoprotein]</text>
        <dbReference type="Rhea" id="RHEA:65344"/>
        <dbReference type="Rhea" id="RHEA-COMP:10685"/>
        <dbReference type="Rhea" id="RHEA-COMP:10686"/>
        <dbReference type="ChEBI" id="CHEBI:15378"/>
        <dbReference type="ChEBI" id="CHEBI:57692"/>
        <dbReference type="ChEBI" id="CHEBI:58307"/>
        <dbReference type="ChEBI" id="CHEBI:156457"/>
        <dbReference type="ChEBI" id="CHEBI:156458"/>
    </reaction>
    <physiologicalReaction direction="left-to-right" evidence="21">
        <dbReference type="Rhea" id="RHEA:65345"/>
    </physiologicalReaction>
</comment>
<feature type="domain" description="Acyl-CoA oxidase/dehydrogenase middle" evidence="30">
    <location>
        <begin position="264"/>
        <end position="359"/>
    </location>
</feature>
<sequence>MLARKRNVDVSRAMLTINVIWRLPSNCTPVRTGRGNSRIKRLSEEVGAIVVRDWPGLPPTTTEPSRGHPSAYAQTRGYTSPAEVRPLARAAVSSSSRPPLVQPAFRTNAPASRCLSTTARRRYDTDNVTTEGEPYDLTTMLPTPITHFSDTEQAMAEAVSKFANDTILPKVREMDENEKMDPAIVEQLFEQGLMGIEIPEKYGGAGMNFTAAIVGIEELARVDPSVSVLVDVHNTLINTAILKYGTEESRKKWLPKLATNTVGSFCLSEPASGSDAFALRTRAEKSSNGYKINGSKMWITNSVEADFFIVFANLHPDKGYKGITAFIVDKDTKGFSIAKKEKKLGIRASSTCVINFDDVEIPAGNLLGEEGKGYKYAIGLLNEGRIGIAAQMTGLALGSFENAARYVWNDRKQFGSLVGEFQGMQHQLAQAYTEISAARALVYNAARKKEAGQDFVQDAAMAKLFSSQVAGKVSGQAIEWMGGMGFVREGLAEKYWRDSKIGAIYEGTSNIQLTTIAKLLQRQYTK</sequence>
<evidence type="ECO:0000256" key="12">
    <source>
        <dbReference type="ARBA" id="ARBA00023002"/>
    </source>
</evidence>
<evidence type="ECO:0000259" key="30">
    <source>
        <dbReference type="Pfam" id="PF02770"/>
    </source>
</evidence>
<dbReference type="SUPFAM" id="SSF56645">
    <property type="entry name" value="Acyl-CoA dehydrogenase NM domain-like"/>
    <property type="match status" value="1"/>
</dbReference>
<dbReference type="InterPro" id="IPR013786">
    <property type="entry name" value="AcylCoA_DH/ox_N"/>
</dbReference>
<reference evidence="32" key="1">
    <citation type="submission" date="2021-12" db="EMBL/GenBank/DDBJ databases">
        <title>Black yeast isolated from Biological Soil Crust.</title>
        <authorList>
            <person name="Kurbessoian T."/>
        </authorList>
    </citation>
    <scope>NUCLEOTIDE SEQUENCE</scope>
    <source>
        <strain evidence="32">CCFEE 5208</strain>
    </source>
</reference>
<dbReference type="GO" id="GO:0050660">
    <property type="term" value="F:flavin adenine dinucleotide binding"/>
    <property type="evidence" value="ECO:0007669"/>
    <property type="project" value="InterPro"/>
</dbReference>
<evidence type="ECO:0000313" key="33">
    <source>
        <dbReference type="Proteomes" id="UP001168146"/>
    </source>
</evidence>
<comment type="catalytic activity">
    <reaction evidence="20">
        <text>2-methylbutanoyl-CoA + oxidized [electron-transfer flavoprotein] + H(+) = (2E)-2-methylbut-2-enoyl-CoA + reduced [electron-transfer flavoprotein]</text>
        <dbReference type="Rhea" id="RHEA:43780"/>
        <dbReference type="Rhea" id="RHEA-COMP:10685"/>
        <dbReference type="Rhea" id="RHEA-COMP:10686"/>
        <dbReference type="ChEBI" id="CHEBI:15378"/>
        <dbReference type="ChEBI" id="CHEBI:57336"/>
        <dbReference type="ChEBI" id="CHEBI:57337"/>
        <dbReference type="ChEBI" id="CHEBI:57692"/>
        <dbReference type="ChEBI" id="CHEBI:58307"/>
        <dbReference type="EC" id="1.3.8.5"/>
    </reaction>
    <physiologicalReaction direction="left-to-right" evidence="20">
        <dbReference type="Rhea" id="RHEA:43781"/>
    </physiologicalReaction>
</comment>
<comment type="pathway">
    <text evidence="3">Lipid metabolism; mitochondrial fatty acid beta-oxidation.</text>
</comment>
<dbReference type="Pfam" id="PF02770">
    <property type="entry name" value="Acyl-CoA_dh_M"/>
    <property type="match status" value="1"/>
</dbReference>
<keyword evidence="9" id="KW-0276">Fatty acid metabolism</keyword>
<evidence type="ECO:0000259" key="29">
    <source>
        <dbReference type="Pfam" id="PF00441"/>
    </source>
</evidence>
<keyword evidence="11" id="KW-0007">Acetylation</keyword>
<evidence type="ECO:0000256" key="6">
    <source>
        <dbReference type="ARBA" id="ARBA00022553"/>
    </source>
</evidence>
<evidence type="ECO:0000256" key="5">
    <source>
        <dbReference type="ARBA" id="ARBA00011881"/>
    </source>
</evidence>
<feature type="region of interest" description="Disordered" evidence="28">
    <location>
        <begin position="55"/>
        <end position="74"/>
    </location>
</feature>
<evidence type="ECO:0000256" key="20">
    <source>
        <dbReference type="ARBA" id="ARBA00048235"/>
    </source>
</evidence>
<dbReference type="SUPFAM" id="SSF47203">
    <property type="entry name" value="Acyl-CoA dehydrogenase C-terminal domain-like"/>
    <property type="match status" value="1"/>
</dbReference>
<dbReference type="Gene3D" id="1.20.140.10">
    <property type="entry name" value="Butyryl-CoA Dehydrogenase, subunit A, domain 3"/>
    <property type="match status" value="1"/>
</dbReference>
<evidence type="ECO:0000256" key="25">
    <source>
        <dbReference type="ARBA" id="ARBA00049552"/>
    </source>
</evidence>
<dbReference type="FunFam" id="2.40.110.10:FF:000001">
    <property type="entry name" value="Acyl-CoA dehydrogenase, mitochondrial"/>
    <property type="match status" value="1"/>
</dbReference>
<dbReference type="InterPro" id="IPR006089">
    <property type="entry name" value="Acyl-CoA_DH_CS"/>
</dbReference>
<dbReference type="FunFam" id="1.10.540.10:FF:000012">
    <property type="entry name" value="Acyl-CoA dehydrogenase short/branched chain"/>
    <property type="match status" value="1"/>
</dbReference>
<dbReference type="InterPro" id="IPR037069">
    <property type="entry name" value="AcylCoA_DH/ox_N_sf"/>
</dbReference>
<dbReference type="InterPro" id="IPR009075">
    <property type="entry name" value="AcylCo_DH/oxidase_C"/>
</dbReference>
<accession>A0AAN6F8E2</accession>
<evidence type="ECO:0000256" key="26">
    <source>
        <dbReference type="ARBA" id="ARBA00051903"/>
    </source>
</evidence>
<dbReference type="GO" id="GO:0005759">
    <property type="term" value="C:mitochondrial matrix"/>
    <property type="evidence" value="ECO:0007669"/>
    <property type="project" value="UniProtKB-SubCell"/>
</dbReference>
<dbReference type="GO" id="GO:0006631">
    <property type="term" value="P:fatty acid metabolic process"/>
    <property type="evidence" value="ECO:0007669"/>
    <property type="project" value="UniProtKB-KW"/>
</dbReference>
<dbReference type="EC" id="1.3.8.5" evidence="16"/>
<keyword evidence="6" id="KW-0597">Phosphoprotein</keyword>
<comment type="catalytic activity">
    <reaction evidence="23">
        <text>butanoyl-CoA + oxidized [electron-transfer flavoprotein] + H(+) = (2E)-butenoyl-CoA + reduced [electron-transfer flavoprotein]</text>
        <dbReference type="Rhea" id="RHEA:24004"/>
        <dbReference type="Rhea" id="RHEA-COMP:10685"/>
        <dbReference type="Rhea" id="RHEA-COMP:10686"/>
        <dbReference type="ChEBI" id="CHEBI:15378"/>
        <dbReference type="ChEBI" id="CHEBI:57332"/>
        <dbReference type="ChEBI" id="CHEBI:57371"/>
        <dbReference type="ChEBI" id="CHEBI:57692"/>
        <dbReference type="ChEBI" id="CHEBI:58307"/>
    </reaction>
    <physiologicalReaction direction="left-to-right" evidence="23">
        <dbReference type="Rhea" id="RHEA:24005"/>
    </physiologicalReaction>
</comment>
<evidence type="ECO:0000256" key="28">
    <source>
        <dbReference type="SAM" id="MobiDB-lite"/>
    </source>
</evidence>
<evidence type="ECO:0000256" key="14">
    <source>
        <dbReference type="ARBA" id="ARBA00023128"/>
    </source>
</evidence>
<dbReference type="PANTHER" id="PTHR43884:SF1">
    <property type="entry name" value="SHORT_BRANCHED CHAIN SPECIFIC ACYL-COA DEHYDROGENASE, MITOCHONDRIAL"/>
    <property type="match status" value="1"/>
</dbReference>
<keyword evidence="7 27" id="KW-0285">Flavoprotein</keyword>
<feature type="domain" description="Acyl-CoA dehydrogenase/oxidase C-terminal" evidence="29">
    <location>
        <begin position="371"/>
        <end position="518"/>
    </location>
</feature>
<keyword evidence="10" id="KW-0809">Transit peptide</keyword>
<evidence type="ECO:0000259" key="31">
    <source>
        <dbReference type="Pfam" id="PF02771"/>
    </source>
</evidence>
<comment type="pathway">
    <text evidence="15">Amino-acid degradation; L-isoleucine degradation.</text>
</comment>